<keyword evidence="2" id="KW-0472">Membrane</keyword>
<protein>
    <submittedName>
        <fullName evidence="3">Uncharacterized protein</fullName>
    </submittedName>
</protein>
<comment type="caution">
    <text evidence="3">The sequence shown here is derived from an EMBL/GenBank/DDBJ whole genome shotgun (WGS) entry which is preliminary data.</text>
</comment>
<dbReference type="RefSeq" id="WP_268601501.1">
    <property type="nucleotide sequence ID" value="NZ_JAMDLV010000006.1"/>
</dbReference>
<sequence>MSFVNSSGIIVFILVWGIGFFLVAAAISYGINRSKLVQKLDDLQNEVRQLRSEIQQSKQHNHSD</sequence>
<keyword evidence="1" id="KW-0175">Coiled coil</keyword>
<keyword evidence="4" id="KW-1185">Reference proteome</keyword>
<name>A0ABT4DZR6_9BACL</name>
<accession>A0ABT4DZR6</accession>
<keyword evidence="2" id="KW-1133">Transmembrane helix</keyword>
<keyword evidence="2" id="KW-0812">Transmembrane</keyword>
<feature type="coiled-coil region" evidence="1">
    <location>
        <begin position="33"/>
        <end position="60"/>
    </location>
</feature>
<gene>
    <name evidence="3" type="ORF">M5X09_17685</name>
</gene>
<feature type="transmembrane region" description="Helical" evidence="2">
    <location>
        <begin position="6"/>
        <end position="31"/>
    </location>
</feature>
<dbReference type="EMBL" id="JAMDLW010000023">
    <property type="protein sequence ID" value="MCY9521476.1"/>
    <property type="molecule type" value="Genomic_DNA"/>
</dbReference>
<evidence type="ECO:0000256" key="2">
    <source>
        <dbReference type="SAM" id="Phobius"/>
    </source>
</evidence>
<evidence type="ECO:0000313" key="4">
    <source>
        <dbReference type="Proteomes" id="UP001207626"/>
    </source>
</evidence>
<organism evidence="3 4">
    <name type="scientific">Paenibacillus apiarius</name>
    <dbReference type="NCBI Taxonomy" id="46240"/>
    <lineage>
        <taxon>Bacteria</taxon>
        <taxon>Bacillati</taxon>
        <taxon>Bacillota</taxon>
        <taxon>Bacilli</taxon>
        <taxon>Bacillales</taxon>
        <taxon>Paenibacillaceae</taxon>
        <taxon>Paenibacillus</taxon>
    </lineage>
</organism>
<reference evidence="3 4" key="1">
    <citation type="submission" date="2022-05" db="EMBL/GenBank/DDBJ databases">
        <title>Genome Sequencing of Bee-Associated Microbes.</title>
        <authorList>
            <person name="Dunlap C."/>
        </authorList>
    </citation>
    <scope>NUCLEOTIDE SEQUENCE [LARGE SCALE GENOMIC DNA]</scope>
    <source>
        <strain evidence="3 4">NRRL NRS-1438</strain>
    </source>
</reference>
<proteinExistence type="predicted"/>
<evidence type="ECO:0000256" key="1">
    <source>
        <dbReference type="SAM" id="Coils"/>
    </source>
</evidence>
<evidence type="ECO:0000313" key="3">
    <source>
        <dbReference type="EMBL" id="MCY9521476.1"/>
    </source>
</evidence>
<dbReference type="Proteomes" id="UP001207626">
    <property type="component" value="Unassembled WGS sequence"/>
</dbReference>